<keyword evidence="3 12" id="KW-0813">Transport</keyword>
<proteinExistence type="inferred from homology"/>
<reference evidence="13 14" key="1">
    <citation type="submission" date="2018-10" db="EMBL/GenBank/DDBJ databases">
        <title>Complete genome sequence of Malassezia restricta CBS 7877.</title>
        <authorList>
            <person name="Morand S.C."/>
            <person name="Bertignac M."/>
            <person name="Iltis A."/>
            <person name="Kolder I."/>
            <person name="Pirovano W."/>
            <person name="Jourdain R."/>
            <person name="Clavaud C."/>
        </authorList>
    </citation>
    <scope>NUCLEOTIDE SEQUENCE [LARGE SCALE GENOMIC DNA]</scope>
    <source>
        <strain evidence="13 14">CBS 7877</strain>
    </source>
</reference>
<dbReference type="GO" id="GO:0001405">
    <property type="term" value="C:PAM complex, Tim23 associated import motor"/>
    <property type="evidence" value="ECO:0007669"/>
    <property type="project" value="UniProtKB-UniRule"/>
</dbReference>
<evidence type="ECO:0000313" key="13">
    <source>
        <dbReference type="EMBL" id="AYO41414.1"/>
    </source>
</evidence>
<keyword evidence="8 12" id="KW-1133">Transmembrane helix</keyword>
<keyword evidence="11 12" id="KW-0472">Membrane</keyword>
<dbReference type="EMBL" id="CP033148">
    <property type="protein sequence ID" value="AYO41414.1"/>
    <property type="molecule type" value="Genomic_DNA"/>
</dbReference>
<keyword evidence="10 12" id="KW-0496">Mitochondrion</keyword>
<comment type="subcellular location">
    <subcellularLocation>
        <location evidence="1 12">Mitochondrion inner membrane</location>
        <topology evidence="1 12">Multi-pass membrane protein</topology>
    </subcellularLocation>
</comment>
<keyword evidence="7" id="KW-0809">Transit peptide</keyword>
<organism evidence="13 14">
    <name type="scientific">Malassezia restricta (strain ATCC 96810 / NBRC 103918 / CBS 7877)</name>
    <name type="common">Seborrheic dermatitis infection agent</name>
    <dbReference type="NCBI Taxonomy" id="425264"/>
    <lineage>
        <taxon>Eukaryota</taxon>
        <taxon>Fungi</taxon>
        <taxon>Dikarya</taxon>
        <taxon>Basidiomycota</taxon>
        <taxon>Ustilaginomycotina</taxon>
        <taxon>Malasseziomycetes</taxon>
        <taxon>Malasseziales</taxon>
        <taxon>Malasseziaceae</taxon>
        <taxon>Malassezia</taxon>
    </lineage>
</organism>
<protein>
    <recommendedName>
        <fullName evidence="12">Presequence translocated-associated motor subunit PAM17</fullName>
    </recommendedName>
</protein>
<dbReference type="PANTHER" id="PTHR28021">
    <property type="entry name" value="PRESEQUENCE TRANSLOCATED-ASSOCIATED MOTOR SUBUNIT PAM17, MITOCHONDRIAL"/>
    <property type="match status" value="1"/>
</dbReference>
<evidence type="ECO:0000256" key="7">
    <source>
        <dbReference type="ARBA" id="ARBA00022946"/>
    </source>
</evidence>
<dbReference type="VEuPathDB" id="FungiDB:DNF11_0464"/>
<evidence type="ECO:0000313" key="14">
    <source>
        <dbReference type="Proteomes" id="UP000269793"/>
    </source>
</evidence>
<comment type="function">
    <text evidence="12">Component of the PAM complex, a complex required for the translocation of transit peptide-containing proteins from the inner membrane into the mitochondrial matrix in an ATP-dependent manner.</text>
</comment>
<dbReference type="AlphaFoldDB" id="A0A3G2S0C8"/>
<gene>
    <name evidence="13" type="primary">PAM17</name>
    <name evidence="13" type="ORF">DNF11_0464</name>
</gene>
<dbReference type="OrthoDB" id="5970083at2759"/>
<evidence type="ECO:0000256" key="6">
    <source>
        <dbReference type="ARBA" id="ARBA00022927"/>
    </source>
</evidence>
<keyword evidence="5 12" id="KW-0999">Mitochondrion inner membrane</keyword>
<dbReference type="InterPro" id="IPR013875">
    <property type="entry name" value="Pam17"/>
</dbReference>
<accession>A0A3G2S0C8</accession>
<evidence type="ECO:0000256" key="4">
    <source>
        <dbReference type="ARBA" id="ARBA00022692"/>
    </source>
</evidence>
<keyword evidence="9 12" id="KW-0811">Translocation</keyword>
<evidence type="ECO:0000256" key="11">
    <source>
        <dbReference type="ARBA" id="ARBA00023136"/>
    </source>
</evidence>
<dbReference type="PANTHER" id="PTHR28021:SF1">
    <property type="entry name" value="PRESEQUENCE TRANSLOCATED-ASSOCIATED MOTOR SUBUNIT PAM17, MITOCHONDRIAL"/>
    <property type="match status" value="1"/>
</dbReference>
<evidence type="ECO:0000256" key="9">
    <source>
        <dbReference type="ARBA" id="ARBA00023010"/>
    </source>
</evidence>
<evidence type="ECO:0000256" key="2">
    <source>
        <dbReference type="ARBA" id="ARBA00006837"/>
    </source>
</evidence>
<feature type="transmembrane region" description="Helical" evidence="12">
    <location>
        <begin position="56"/>
        <end position="79"/>
    </location>
</feature>
<evidence type="ECO:0000256" key="10">
    <source>
        <dbReference type="ARBA" id="ARBA00023128"/>
    </source>
</evidence>
<dbReference type="STRING" id="425264.A0A3G2S0C8"/>
<dbReference type="Pfam" id="PF08566">
    <property type="entry name" value="Pam17"/>
    <property type="match status" value="1"/>
</dbReference>
<comment type="subunit">
    <text evidence="12">Component of the PAM complex.</text>
</comment>
<feature type="transmembrane region" description="Helical" evidence="12">
    <location>
        <begin position="94"/>
        <end position="123"/>
    </location>
</feature>
<dbReference type="GO" id="GO:0030150">
    <property type="term" value="P:protein import into mitochondrial matrix"/>
    <property type="evidence" value="ECO:0007669"/>
    <property type="project" value="UniProtKB-UniRule"/>
</dbReference>
<evidence type="ECO:0000256" key="8">
    <source>
        <dbReference type="ARBA" id="ARBA00022989"/>
    </source>
</evidence>
<evidence type="ECO:0000256" key="1">
    <source>
        <dbReference type="ARBA" id="ARBA00004448"/>
    </source>
</evidence>
<evidence type="ECO:0000256" key="12">
    <source>
        <dbReference type="RuleBase" id="RU367146"/>
    </source>
</evidence>
<keyword evidence="14" id="KW-1185">Reference proteome</keyword>
<comment type="similarity">
    <text evidence="2 12">Belongs to the PAM17 family.</text>
</comment>
<name>A0A3G2S0C8_MALR7</name>
<keyword evidence="6 12" id="KW-0653">Protein transport</keyword>
<sequence>MTMLGAPRPSLVRQFPSRRGILQHIPKAQYSTSEPKDNQERLNWDAYLRLRKQRRLAGVVTTWPTTLLAAFGSSTYFLSQKMDPTQPLFGFDPMIVFLCATAACTGLGWLVGPSFGSGIWNLLHRGQAGQMARRDKEFYEHIHRMRADASKHNVHKPMPDYYGEKIGSLHEYRHWLRKQVCWMHD</sequence>
<dbReference type="Proteomes" id="UP000269793">
    <property type="component" value="Chromosome I"/>
</dbReference>
<evidence type="ECO:0000256" key="3">
    <source>
        <dbReference type="ARBA" id="ARBA00022448"/>
    </source>
</evidence>
<keyword evidence="4 12" id="KW-0812">Transmembrane</keyword>
<evidence type="ECO:0000256" key="5">
    <source>
        <dbReference type="ARBA" id="ARBA00022792"/>
    </source>
</evidence>